<proteinExistence type="predicted"/>
<reference evidence="5" key="4">
    <citation type="journal article" date="2015" name="G3 (Bethesda)">
        <title>Genome sequences of three phytopathogenic species of the Magnaporthaceae family of fungi.</title>
        <authorList>
            <person name="Okagaki L.H."/>
            <person name="Nunes C.C."/>
            <person name="Sailsbery J."/>
            <person name="Clay B."/>
            <person name="Brown D."/>
            <person name="John T."/>
            <person name="Oh Y."/>
            <person name="Young N."/>
            <person name="Fitzgerald M."/>
            <person name="Haas B.J."/>
            <person name="Zeng Q."/>
            <person name="Young S."/>
            <person name="Adiconis X."/>
            <person name="Fan L."/>
            <person name="Levin J.Z."/>
            <person name="Mitchell T.K."/>
            <person name="Okubara P.A."/>
            <person name="Farman M.L."/>
            <person name="Kohn L.M."/>
            <person name="Birren B."/>
            <person name="Ma L.-J."/>
            <person name="Dean R.A."/>
        </authorList>
    </citation>
    <scope>NUCLEOTIDE SEQUENCE</scope>
    <source>
        <strain evidence="5">R3-111a-1</strain>
    </source>
</reference>
<evidence type="ECO:0000256" key="3">
    <source>
        <dbReference type="SAM" id="SignalP"/>
    </source>
</evidence>
<dbReference type="HOGENOM" id="CLU_1547667_0_0_1"/>
<evidence type="ECO:0000313" key="6">
    <source>
        <dbReference type="Proteomes" id="UP000006039"/>
    </source>
</evidence>
<dbReference type="GeneID" id="20346882"/>
<keyword evidence="2" id="KW-0812">Transmembrane</keyword>
<evidence type="ECO:0000313" key="4">
    <source>
        <dbReference type="EMBL" id="EJT76505.1"/>
    </source>
</evidence>
<dbReference type="Proteomes" id="UP000006039">
    <property type="component" value="Unassembled WGS sequence"/>
</dbReference>
<sequence length="173" mass="20198">MCLVIFIFTSSSMWLKGAEGTLFMGPYLPHIFLLLMVAGRKLYYRKARLADPENAKGWVHLGTDRGGAELLRKLRDLYNRSQRAADRQLDEEDDRVSTPQEDMANDSRRGDDDFDPRYRGRVNSNHHFGDTRADMEMEQMQPNDGPRDVRSRNEQPEWRSRKPISEFVKEYVA</sequence>
<evidence type="ECO:0000313" key="5">
    <source>
        <dbReference type="EnsemblFungi" id="EJT76505"/>
    </source>
</evidence>
<keyword evidence="2" id="KW-1133">Transmembrane helix</keyword>
<reference evidence="5" key="5">
    <citation type="submission" date="2018-04" db="UniProtKB">
        <authorList>
            <consortium name="EnsemblFungi"/>
        </authorList>
    </citation>
    <scope>IDENTIFICATION</scope>
    <source>
        <strain evidence="5">R3-111a-1</strain>
    </source>
</reference>
<protein>
    <submittedName>
        <fullName evidence="4 5">Uncharacterized protein</fullName>
    </submittedName>
</protein>
<reference evidence="6" key="1">
    <citation type="submission" date="2010-07" db="EMBL/GenBank/DDBJ databases">
        <title>The genome sequence of Gaeumannomyces graminis var. tritici strain R3-111a-1.</title>
        <authorList>
            <consortium name="The Broad Institute Genome Sequencing Platform"/>
            <person name="Ma L.-J."/>
            <person name="Dead R."/>
            <person name="Young S."/>
            <person name="Zeng Q."/>
            <person name="Koehrsen M."/>
            <person name="Alvarado L."/>
            <person name="Berlin A."/>
            <person name="Chapman S.B."/>
            <person name="Chen Z."/>
            <person name="Freedman E."/>
            <person name="Gellesch M."/>
            <person name="Goldberg J."/>
            <person name="Griggs A."/>
            <person name="Gujja S."/>
            <person name="Heilman E.R."/>
            <person name="Heiman D."/>
            <person name="Hepburn T."/>
            <person name="Howarth C."/>
            <person name="Jen D."/>
            <person name="Larson L."/>
            <person name="Mehta T."/>
            <person name="Neiman D."/>
            <person name="Pearson M."/>
            <person name="Roberts A."/>
            <person name="Saif S."/>
            <person name="Shea T."/>
            <person name="Shenoy N."/>
            <person name="Sisk P."/>
            <person name="Stolte C."/>
            <person name="Sykes S."/>
            <person name="Walk T."/>
            <person name="White J."/>
            <person name="Yandava C."/>
            <person name="Haas B."/>
            <person name="Nusbaum C."/>
            <person name="Birren B."/>
        </authorList>
    </citation>
    <scope>NUCLEOTIDE SEQUENCE [LARGE SCALE GENOMIC DNA]</scope>
    <source>
        <strain evidence="6">R3-111a-1</strain>
    </source>
</reference>
<feature type="region of interest" description="Disordered" evidence="1">
    <location>
        <begin position="82"/>
        <end position="161"/>
    </location>
</feature>
<dbReference type="EMBL" id="GL385397">
    <property type="protein sequence ID" value="EJT76505.1"/>
    <property type="molecule type" value="Genomic_DNA"/>
</dbReference>
<evidence type="ECO:0000256" key="2">
    <source>
        <dbReference type="SAM" id="Phobius"/>
    </source>
</evidence>
<evidence type="ECO:0000256" key="1">
    <source>
        <dbReference type="SAM" id="MobiDB-lite"/>
    </source>
</evidence>
<feature type="chain" id="PRO_5015094661" evidence="3">
    <location>
        <begin position="21"/>
        <end position="173"/>
    </location>
</feature>
<dbReference type="EnsemblFungi" id="EJT76505">
    <property type="protein sequence ID" value="EJT76505"/>
    <property type="gene ID" value="GGTG_06424"/>
</dbReference>
<keyword evidence="2" id="KW-0472">Membrane</keyword>
<organism evidence="4">
    <name type="scientific">Gaeumannomyces tritici (strain R3-111a-1)</name>
    <name type="common">Wheat and barley take-all root rot fungus</name>
    <name type="synonym">Gaeumannomyces graminis var. tritici</name>
    <dbReference type="NCBI Taxonomy" id="644352"/>
    <lineage>
        <taxon>Eukaryota</taxon>
        <taxon>Fungi</taxon>
        <taxon>Dikarya</taxon>
        <taxon>Ascomycota</taxon>
        <taxon>Pezizomycotina</taxon>
        <taxon>Sordariomycetes</taxon>
        <taxon>Sordariomycetidae</taxon>
        <taxon>Magnaporthales</taxon>
        <taxon>Magnaporthaceae</taxon>
        <taxon>Gaeumannomyces</taxon>
    </lineage>
</organism>
<dbReference type="RefSeq" id="XP_009222505.1">
    <property type="nucleotide sequence ID" value="XM_009224241.1"/>
</dbReference>
<feature type="compositionally biased region" description="Basic and acidic residues" evidence="1">
    <location>
        <begin position="145"/>
        <end position="161"/>
    </location>
</feature>
<feature type="transmembrane region" description="Helical" evidence="2">
    <location>
        <begin position="27"/>
        <end position="43"/>
    </location>
</feature>
<feature type="signal peptide" evidence="3">
    <location>
        <begin position="1"/>
        <end position="20"/>
    </location>
</feature>
<reference evidence="4" key="2">
    <citation type="submission" date="2010-07" db="EMBL/GenBank/DDBJ databases">
        <authorList>
            <consortium name="The Broad Institute Genome Sequencing Platform"/>
            <consortium name="Broad Institute Genome Sequencing Center for Infectious Disease"/>
            <person name="Ma L.-J."/>
            <person name="Dead R."/>
            <person name="Young S."/>
            <person name="Zeng Q."/>
            <person name="Koehrsen M."/>
            <person name="Alvarado L."/>
            <person name="Berlin A."/>
            <person name="Chapman S.B."/>
            <person name="Chen Z."/>
            <person name="Freedman E."/>
            <person name="Gellesch M."/>
            <person name="Goldberg J."/>
            <person name="Griggs A."/>
            <person name="Gujja S."/>
            <person name="Heilman E.R."/>
            <person name="Heiman D."/>
            <person name="Hepburn T."/>
            <person name="Howarth C."/>
            <person name="Jen D."/>
            <person name="Larson L."/>
            <person name="Mehta T."/>
            <person name="Neiman D."/>
            <person name="Pearson M."/>
            <person name="Roberts A."/>
            <person name="Saif S."/>
            <person name="Shea T."/>
            <person name="Shenoy N."/>
            <person name="Sisk P."/>
            <person name="Stolte C."/>
            <person name="Sykes S."/>
            <person name="Walk T."/>
            <person name="White J."/>
            <person name="Yandava C."/>
            <person name="Haas B."/>
            <person name="Nusbaum C."/>
            <person name="Birren B."/>
        </authorList>
    </citation>
    <scope>NUCLEOTIDE SEQUENCE</scope>
    <source>
        <strain evidence="4">R3-111a-1</strain>
    </source>
</reference>
<dbReference type="AlphaFoldDB" id="J3NYS2"/>
<gene>
    <name evidence="5" type="primary">20346882</name>
    <name evidence="4" type="ORF">GGTG_06424</name>
</gene>
<name>J3NYS2_GAET3</name>
<reference evidence="4" key="3">
    <citation type="submission" date="2010-09" db="EMBL/GenBank/DDBJ databases">
        <title>Annotation of Gaeumannomyces graminis var. tritici R3-111a-1.</title>
        <authorList>
            <consortium name="The Broad Institute Genome Sequencing Platform"/>
            <person name="Ma L.-J."/>
            <person name="Dead R."/>
            <person name="Young S.K."/>
            <person name="Zeng Q."/>
            <person name="Gargeya S."/>
            <person name="Fitzgerald M."/>
            <person name="Haas B."/>
            <person name="Abouelleil A."/>
            <person name="Alvarado L."/>
            <person name="Arachchi H.M."/>
            <person name="Berlin A."/>
            <person name="Brown A."/>
            <person name="Chapman S.B."/>
            <person name="Chen Z."/>
            <person name="Dunbar C."/>
            <person name="Freedman E."/>
            <person name="Gearin G."/>
            <person name="Gellesch M."/>
            <person name="Goldberg J."/>
            <person name="Griggs A."/>
            <person name="Gujja S."/>
            <person name="Heiman D."/>
            <person name="Howarth C."/>
            <person name="Larson L."/>
            <person name="Lui A."/>
            <person name="MacDonald P.J.P."/>
            <person name="Mehta T."/>
            <person name="Montmayeur A."/>
            <person name="Murphy C."/>
            <person name="Neiman D."/>
            <person name="Pearson M."/>
            <person name="Priest M."/>
            <person name="Roberts A."/>
            <person name="Saif S."/>
            <person name="Shea T."/>
            <person name="Shenoy N."/>
            <person name="Sisk P."/>
            <person name="Stolte C."/>
            <person name="Sykes S."/>
            <person name="Yandava C."/>
            <person name="Wortman J."/>
            <person name="Nusbaum C."/>
            <person name="Birren B."/>
        </authorList>
    </citation>
    <scope>NUCLEOTIDE SEQUENCE</scope>
    <source>
        <strain evidence="4">R3-111a-1</strain>
    </source>
</reference>
<feature type="compositionally biased region" description="Basic and acidic residues" evidence="1">
    <location>
        <begin position="105"/>
        <end position="118"/>
    </location>
</feature>
<keyword evidence="3" id="KW-0732">Signal</keyword>
<dbReference type="VEuPathDB" id="FungiDB:GGTG_06424"/>
<accession>J3NYS2</accession>
<keyword evidence="6" id="KW-1185">Reference proteome</keyword>